<dbReference type="AlphaFoldDB" id="A0A6N4Q8D8"/>
<evidence type="ECO:0008006" key="3">
    <source>
        <dbReference type="Google" id="ProtNLM"/>
    </source>
</evidence>
<proteinExistence type="predicted"/>
<dbReference type="RefSeq" id="WP_135631830.1">
    <property type="nucleotide sequence ID" value="NZ_RQFE01000009.1"/>
</dbReference>
<keyword evidence="2" id="KW-1185">Reference proteome</keyword>
<dbReference type="EMBL" id="RQFF01000010">
    <property type="protein sequence ID" value="TGK75330.1"/>
    <property type="molecule type" value="Genomic_DNA"/>
</dbReference>
<dbReference type="OrthoDB" id="346231at2"/>
<evidence type="ECO:0000313" key="2">
    <source>
        <dbReference type="Proteomes" id="UP000297239"/>
    </source>
</evidence>
<comment type="caution">
    <text evidence="1">The sequence shown here is derived from an EMBL/GenBank/DDBJ whole genome shotgun (WGS) entry which is preliminary data.</text>
</comment>
<sequence length="252" mass="28260">MKLVKIFLIVISLLLFQQCITIMGWKCVNECKNNSGEYTSGVNDKYIGPTAISPKLSKNIFFFGNIFPIGKGKLIYGEETPGSKRAFRDTGDSYEGDFGWDDAGMYSVYSGEGTYTTANGTVTKTFWEKDFVKIGAPVEKKLVNGRIIKGIFEVKDLLCEGNCVDGYGLETMGKDDFFKVGDFKNSKLNGNGSFFNGLVYLKGKFKDDLLVEGHVFCMKTNANFCLYLTENYRNNPLYQNKGYLSVKNVPRE</sequence>
<protein>
    <recommendedName>
        <fullName evidence="3">MORN repeat protein</fullName>
    </recommendedName>
</protein>
<dbReference type="Proteomes" id="UP000297239">
    <property type="component" value="Unassembled WGS sequence"/>
</dbReference>
<name>A0A6N4Q8D8_9LEPT</name>
<accession>A0A6N4Q8D8</accession>
<organism evidence="1 2">
    <name type="scientific">Leptospira kanakyensis</name>
    <dbReference type="NCBI Taxonomy" id="2484968"/>
    <lineage>
        <taxon>Bacteria</taxon>
        <taxon>Pseudomonadati</taxon>
        <taxon>Spirochaetota</taxon>
        <taxon>Spirochaetia</taxon>
        <taxon>Leptospirales</taxon>
        <taxon>Leptospiraceae</taxon>
        <taxon>Leptospira</taxon>
    </lineage>
</organism>
<evidence type="ECO:0000313" key="1">
    <source>
        <dbReference type="EMBL" id="TGK75330.1"/>
    </source>
</evidence>
<reference evidence="1" key="1">
    <citation type="journal article" date="2019" name="PLoS Negl. Trop. Dis.">
        <title>Revisiting the worldwide diversity of Leptospira species in the environment.</title>
        <authorList>
            <person name="Vincent A.T."/>
            <person name="Schiettekatte O."/>
            <person name="Bourhy P."/>
            <person name="Veyrier F.J."/>
            <person name="Picardeau M."/>
        </authorList>
    </citation>
    <scope>NUCLEOTIDE SEQUENCE [LARGE SCALE GENOMIC DNA]</scope>
    <source>
        <strain evidence="1">201800293</strain>
    </source>
</reference>
<gene>
    <name evidence="1" type="ORF">EHQ18_03295</name>
</gene>